<gene>
    <name evidence="1" type="ORF">FYK55_25270</name>
</gene>
<keyword evidence="2" id="KW-1185">Reference proteome</keyword>
<evidence type="ECO:0000313" key="1">
    <source>
        <dbReference type="EMBL" id="KAA5539054.1"/>
    </source>
</evidence>
<sequence length="91" mass="9491">MPKPTVDAAYQAGAVAATAAGPARVTGKWGWGATNSVIAGVDDENPIDTRWQRDSFSGDLPVTLLGFRLASHRSWKSVADLSATNAAGESF</sequence>
<protein>
    <submittedName>
        <fullName evidence="1">Uncharacterized protein</fullName>
    </submittedName>
</protein>
<dbReference type="RefSeq" id="WP_150079427.1">
    <property type="nucleotide sequence ID" value="NZ_VWOX01000022.1"/>
</dbReference>
<reference evidence="1 2" key="1">
    <citation type="submission" date="2019-08" db="EMBL/GenBank/DDBJ databases">
        <authorList>
            <person name="Dhanesh K."/>
            <person name="Kumar G."/>
            <person name="Sasikala C."/>
            <person name="Venkata Ramana C."/>
        </authorList>
    </citation>
    <scope>NUCLEOTIDE SEQUENCE [LARGE SCALE GENOMIC DNA]</scope>
    <source>
        <strain evidence="1 2">JC645</strain>
    </source>
</reference>
<proteinExistence type="predicted"/>
<dbReference type="AlphaFoldDB" id="A0A5M6CV07"/>
<evidence type="ECO:0000313" key="2">
    <source>
        <dbReference type="Proteomes" id="UP000324479"/>
    </source>
</evidence>
<comment type="caution">
    <text evidence="1">The sequence shown here is derived from an EMBL/GenBank/DDBJ whole genome shotgun (WGS) entry which is preliminary data.</text>
</comment>
<dbReference type="Proteomes" id="UP000324479">
    <property type="component" value="Unassembled WGS sequence"/>
</dbReference>
<name>A0A5M6CV07_9BACT</name>
<dbReference type="EMBL" id="VWOX01000022">
    <property type="protein sequence ID" value="KAA5539054.1"/>
    <property type="molecule type" value="Genomic_DNA"/>
</dbReference>
<organism evidence="1 2">
    <name type="scientific">Roseiconus nitratireducens</name>
    <dbReference type="NCBI Taxonomy" id="2605748"/>
    <lineage>
        <taxon>Bacteria</taxon>
        <taxon>Pseudomonadati</taxon>
        <taxon>Planctomycetota</taxon>
        <taxon>Planctomycetia</taxon>
        <taxon>Pirellulales</taxon>
        <taxon>Pirellulaceae</taxon>
        <taxon>Roseiconus</taxon>
    </lineage>
</organism>
<accession>A0A5M6CV07</accession>